<proteinExistence type="predicted"/>
<evidence type="ECO:0000313" key="6">
    <source>
        <dbReference type="Proteomes" id="UP000239698"/>
    </source>
</evidence>
<dbReference type="InterPro" id="IPR014729">
    <property type="entry name" value="Rossmann-like_a/b/a_fold"/>
</dbReference>
<dbReference type="EMBL" id="PSVT01000017">
    <property type="protein sequence ID" value="PPH76412.1"/>
    <property type="molecule type" value="Genomic_DNA"/>
</dbReference>
<dbReference type="PANTHER" id="PTHR21299">
    <property type="entry name" value="CYTIDYLATE KINASE/PANTOATE-BETA-ALANINE LIGASE"/>
    <property type="match status" value="1"/>
</dbReference>
<dbReference type="Proteomes" id="UP000237881">
    <property type="component" value="Unassembled WGS sequence"/>
</dbReference>
<dbReference type="Pfam" id="PF02569">
    <property type="entry name" value="Pantoate_ligase"/>
    <property type="match status" value="1"/>
</dbReference>
<keyword evidence="2" id="KW-0067">ATP-binding</keyword>
<comment type="caution">
    <text evidence="3">The sequence shown here is derived from an EMBL/GenBank/DDBJ whole genome shotgun (WGS) entry which is preliminary data.</text>
</comment>
<evidence type="ECO:0000313" key="4">
    <source>
        <dbReference type="EMBL" id="PPH76412.1"/>
    </source>
</evidence>
<evidence type="ECO:0000256" key="1">
    <source>
        <dbReference type="ARBA" id="ARBA00022741"/>
    </source>
</evidence>
<dbReference type="GO" id="GO:0005524">
    <property type="term" value="F:ATP binding"/>
    <property type="evidence" value="ECO:0007669"/>
    <property type="project" value="UniProtKB-KW"/>
</dbReference>
<protein>
    <recommendedName>
        <fullName evidence="7">Pantoate--beta-alanine ligase</fullName>
    </recommendedName>
</protein>
<dbReference type="NCBIfam" id="TIGR00125">
    <property type="entry name" value="cyt_tran_rel"/>
    <property type="match status" value="1"/>
</dbReference>
<evidence type="ECO:0000313" key="3">
    <source>
        <dbReference type="EMBL" id="PPF14071.1"/>
    </source>
</evidence>
<sequence>MSTVQRIGELRERLREERRAGRRIALVPTMGALHAGHLALVERACELAEVAVVSVFVNPLQSGPDEDLDRYPRDLAGDTALLEAAGVDVLAVATRNEGRHSGSSP</sequence>
<dbReference type="InterPro" id="IPR004821">
    <property type="entry name" value="Cyt_trans-like"/>
</dbReference>
<keyword evidence="6" id="KW-1185">Reference proteome</keyword>
<dbReference type="PANTHER" id="PTHR21299:SF1">
    <property type="entry name" value="PANTOATE--BETA-ALANINE LIGASE"/>
    <property type="match status" value="1"/>
</dbReference>
<dbReference type="Proteomes" id="UP000239698">
    <property type="component" value="Unassembled WGS sequence"/>
</dbReference>
<dbReference type="SUPFAM" id="SSF52374">
    <property type="entry name" value="Nucleotidylyl transferase"/>
    <property type="match status" value="1"/>
</dbReference>
<evidence type="ECO:0008006" key="7">
    <source>
        <dbReference type="Google" id="ProtNLM"/>
    </source>
</evidence>
<dbReference type="EMBL" id="PSUL01000015">
    <property type="protein sequence ID" value="PPF14071.1"/>
    <property type="molecule type" value="Genomic_DNA"/>
</dbReference>
<accession>A0ABD6W8C2</accession>
<reference evidence="5 6" key="1">
    <citation type="submission" date="2018-02" db="EMBL/GenBank/DDBJ databases">
        <title>Bacteriophage NCPPB3778 and a type I-E CRISPR drive the evolution of the US Biological Select Agent, Rathayibacter toxicus.</title>
        <authorList>
            <person name="Davis E.W.II."/>
            <person name="Tabima J.F."/>
            <person name="Weisberg A.J."/>
            <person name="Lopes L.D."/>
            <person name="Wiseman M.S."/>
            <person name="Wiseman M.S."/>
            <person name="Pupko T."/>
            <person name="Belcher M.S."/>
            <person name="Sechler A.J."/>
            <person name="Tancos M.A."/>
            <person name="Schroeder B.K."/>
            <person name="Murray T.D."/>
            <person name="Luster D.G."/>
            <person name="Schneider W.L."/>
            <person name="Rogers E."/>
            <person name="Andreote F.D."/>
            <person name="Grunwald N.J."/>
            <person name="Putnam M.L."/>
            <person name="Chang J.H."/>
        </authorList>
    </citation>
    <scope>NUCLEOTIDE SEQUENCE [LARGE SCALE GENOMIC DNA]</scope>
    <source>
        <strain evidence="4 6">AY1D6</strain>
        <strain evidence="3 5">AY1I9</strain>
    </source>
</reference>
<gene>
    <name evidence="3" type="ORF">C5C04_08125</name>
    <name evidence="4" type="ORF">C5C40_09045</name>
</gene>
<dbReference type="InterPro" id="IPR003721">
    <property type="entry name" value="Pantoate_ligase"/>
</dbReference>
<name>A0ABD6W8C2_RATRA</name>
<evidence type="ECO:0000256" key="2">
    <source>
        <dbReference type="ARBA" id="ARBA00022840"/>
    </source>
</evidence>
<evidence type="ECO:0000313" key="5">
    <source>
        <dbReference type="Proteomes" id="UP000237881"/>
    </source>
</evidence>
<keyword evidence="1" id="KW-0547">Nucleotide-binding</keyword>
<dbReference type="AlphaFoldDB" id="A0ABD6W8C2"/>
<organism evidence="3 5">
    <name type="scientific">Rathayibacter rathayi</name>
    <name type="common">Corynebacterium rathayi</name>
    <dbReference type="NCBI Taxonomy" id="33887"/>
    <lineage>
        <taxon>Bacteria</taxon>
        <taxon>Bacillati</taxon>
        <taxon>Actinomycetota</taxon>
        <taxon>Actinomycetes</taxon>
        <taxon>Micrococcales</taxon>
        <taxon>Microbacteriaceae</taxon>
        <taxon>Rathayibacter</taxon>
    </lineage>
</organism>
<dbReference type="Gene3D" id="3.40.50.620">
    <property type="entry name" value="HUPs"/>
    <property type="match status" value="1"/>
</dbReference>